<dbReference type="InterPro" id="IPR007194">
    <property type="entry name" value="TRAPP_component"/>
</dbReference>
<evidence type="ECO:0000256" key="2">
    <source>
        <dbReference type="ARBA" id="ARBA00004240"/>
    </source>
</evidence>
<dbReference type="GO" id="GO:0030008">
    <property type="term" value="C:TRAPP complex"/>
    <property type="evidence" value="ECO:0007669"/>
    <property type="project" value="TreeGrafter"/>
</dbReference>
<dbReference type="PANTHER" id="PTHR12817:SF0">
    <property type="entry name" value="GEO08327P1"/>
    <property type="match status" value="1"/>
</dbReference>
<keyword evidence="4" id="KW-0256">Endoplasmic reticulum</keyword>
<dbReference type="GO" id="GO:0005783">
    <property type="term" value="C:endoplasmic reticulum"/>
    <property type="evidence" value="ECO:0007669"/>
    <property type="project" value="UniProtKB-SubCell"/>
</dbReference>
<evidence type="ECO:0000256" key="8">
    <source>
        <dbReference type="ARBA" id="ARBA00074542"/>
    </source>
</evidence>
<dbReference type="GO" id="GO:0005802">
    <property type="term" value="C:trans-Golgi network"/>
    <property type="evidence" value="ECO:0007669"/>
    <property type="project" value="TreeGrafter"/>
</dbReference>
<dbReference type="InterPro" id="IPR037992">
    <property type="entry name" value="TRAPPC6/Trs33"/>
</dbReference>
<evidence type="ECO:0000256" key="7">
    <source>
        <dbReference type="ARBA" id="ARBA00057720"/>
    </source>
</evidence>
<reference evidence="9" key="1">
    <citation type="submission" date="2012-12" db="EMBL/GenBank/DDBJ databases">
        <title>Identification and characterization of a phenylalanine ammonia-lyase gene family in Isatis indigotica Fort.</title>
        <authorList>
            <person name="Liu Q."/>
            <person name="Chen J."/>
            <person name="Zhou X."/>
            <person name="Di P."/>
            <person name="Xiao Y."/>
            <person name="Xuan H."/>
            <person name="Zhang L."/>
            <person name="Chen W."/>
        </authorList>
    </citation>
    <scope>NUCLEOTIDE SEQUENCE</scope>
    <source>
        <tissue evidence="9">Salivary gland</tissue>
    </source>
</reference>
<dbReference type="GO" id="GO:0005801">
    <property type="term" value="C:cis-Golgi network"/>
    <property type="evidence" value="ECO:0007669"/>
    <property type="project" value="TreeGrafter"/>
</dbReference>
<dbReference type="InterPro" id="IPR024096">
    <property type="entry name" value="NO_sig/Golgi_transp_ligand-bd"/>
</dbReference>
<dbReference type="EMBL" id="GADI01006769">
    <property type="protein sequence ID" value="JAA67039.1"/>
    <property type="molecule type" value="mRNA"/>
</dbReference>
<name>A0A0K8R981_IXORI</name>
<dbReference type="PANTHER" id="PTHR12817">
    <property type="entry name" value="TRAFFICKING PROTEIN PARTICLE COMPLEX SUBUNIT 6B"/>
    <property type="match status" value="1"/>
</dbReference>
<evidence type="ECO:0000313" key="9">
    <source>
        <dbReference type="EMBL" id="JAA67039.1"/>
    </source>
</evidence>
<organism evidence="9">
    <name type="scientific">Ixodes ricinus</name>
    <name type="common">Common tick</name>
    <name type="synonym">Acarus ricinus</name>
    <dbReference type="NCBI Taxonomy" id="34613"/>
    <lineage>
        <taxon>Eukaryota</taxon>
        <taxon>Metazoa</taxon>
        <taxon>Ecdysozoa</taxon>
        <taxon>Arthropoda</taxon>
        <taxon>Chelicerata</taxon>
        <taxon>Arachnida</taxon>
        <taxon>Acari</taxon>
        <taxon>Parasitiformes</taxon>
        <taxon>Ixodida</taxon>
        <taxon>Ixodoidea</taxon>
        <taxon>Ixodidae</taxon>
        <taxon>Ixodinae</taxon>
        <taxon>Ixodes</taxon>
    </lineage>
</organism>
<sequence>MADDALFDFLFMEMTNSLYSQNDPAERDASVTKLEQIGFSTGYRLVEKLTKDWPRFKTELDVIKFICKEFWSAVYKKQIDNLRTNHHGVYVLHDNRFRFLTQLSNNKQYIEMAPKYLAFTCGLIRGTLANLGINSVVTVEVTVMPACKSPASSILRNTNLQRSELLRIVSFVQRHFVQRHLPEFVGNRVNLGLLEGSPQPQSHYILVVIESTPLKVHSRAPFKRHLLSHIPVYKMRFSGQK</sequence>
<dbReference type="GO" id="GO:0006888">
    <property type="term" value="P:endoplasmic reticulum to Golgi vesicle-mediated transport"/>
    <property type="evidence" value="ECO:0007669"/>
    <property type="project" value="TreeGrafter"/>
</dbReference>
<accession>A0A0K8R981</accession>
<evidence type="ECO:0000256" key="5">
    <source>
        <dbReference type="ARBA" id="ARBA00022902"/>
    </source>
</evidence>
<keyword evidence="6" id="KW-0333">Golgi apparatus</keyword>
<keyword evidence="5" id="KW-0524">Neurogenesis</keyword>
<comment type="function">
    <text evidence="7">Component of a transport protein particle (TRAPP) complex that may function in specific stages of inter-organelle traffic. Specifically involved in the early development of neural circuitry, likely by controlling the frequency and amplitude of intracellular calcium transients implicated in the regulation of neuron differentiation and survival.</text>
</comment>
<dbReference type="FunFam" id="3.30.1380.20:FF:000004">
    <property type="entry name" value="Trafficking protein particle complex subunit 6B"/>
    <property type="match status" value="1"/>
</dbReference>
<evidence type="ECO:0000256" key="4">
    <source>
        <dbReference type="ARBA" id="ARBA00022824"/>
    </source>
</evidence>
<dbReference type="Pfam" id="PF04051">
    <property type="entry name" value="TRAPP"/>
    <property type="match status" value="1"/>
</dbReference>
<dbReference type="AlphaFoldDB" id="A0A0K8R981"/>
<evidence type="ECO:0000256" key="3">
    <source>
        <dbReference type="ARBA" id="ARBA00006218"/>
    </source>
</evidence>
<dbReference type="GO" id="GO:0007399">
    <property type="term" value="P:nervous system development"/>
    <property type="evidence" value="ECO:0007669"/>
    <property type="project" value="UniProtKB-KW"/>
</dbReference>
<dbReference type="CDD" id="cd14944">
    <property type="entry name" value="TRAPPC6A_Trs33"/>
    <property type="match status" value="1"/>
</dbReference>
<evidence type="ECO:0000256" key="1">
    <source>
        <dbReference type="ARBA" id="ARBA00004222"/>
    </source>
</evidence>
<comment type="subcellular location">
    <subcellularLocation>
        <location evidence="2">Endoplasmic reticulum</location>
    </subcellularLocation>
    <subcellularLocation>
        <location evidence="1">Golgi apparatus</location>
        <location evidence="1">cis-Golgi network</location>
    </subcellularLocation>
</comment>
<dbReference type="Gene3D" id="3.30.1380.20">
    <property type="entry name" value="Trafficking protein particle complex subunit 3"/>
    <property type="match status" value="1"/>
</dbReference>
<comment type="similarity">
    <text evidence="3">Belongs to the TRAPP small subunits family. BET3 subfamily.</text>
</comment>
<protein>
    <recommendedName>
        <fullName evidence="8">Trafficking protein particle complex subunit 6B</fullName>
    </recommendedName>
</protein>
<evidence type="ECO:0000256" key="6">
    <source>
        <dbReference type="ARBA" id="ARBA00023034"/>
    </source>
</evidence>
<dbReference type="SUPFAM" id="SSF111126">
    <property type="entry name" value="Ligand-binding domain in the NO signalling and Golgi transport"/>
    <property type="match status" value="1"/>
</dbReference>
<proteinExistence type="evidence at transcript level"/>